<organism evidence="2 3">
    <name type="scientific">bacterium (Candidatus Gribaldobacteria) CG08_land_8_20_14_0_20_39_15</name>
    <dbReference type="NCBI Taxonomy" id="2014273"/>
    <lineage>
        <taxon>Bacteria</taxon>
        <taxon>Candidatus Gribaldobacteria</taxon>
    </lineage>
</organism>
<gene>
    <name evidence="2" type="ORF">COT20_00200</name>
</gene>
<dbReference type="Proteomes" id="UP000229784">
    <property type="component" value="Unassembled WGS sequence"/>
</dbReference>
<proteinExistence type="predicted"/>
<evidence type="ECO:0000313" key="2">
    <source>
        <dbReference type="EMBL" id="PIU16577.1"/>
    </source>
</evidence>
<dbReference type="Pfam" id="PF15919">
    <property type="entry name" value="HicB_lk_antitox"/>
    <property type="match status" value="1"/>
</dbReference>
<feature type="domain" description="HicB-like antitoxin of toxin-antitoxin system" evidence="1">
    <location>
        <begin position="12"/>
        <end position="64"/>
    </location>
</feature>
<sequence length="84" mass="9281">MAKQNSQIYSYSVFYEAAPEGGYVAFAPSLPGCHSQGETLEEAEKNIHEAIEVYLESLAIHKELAPQDLRTFQGIIRVALNTPV</sequence>
<dbReference type="PANTHER" id="PTHR34504:SF4">
    <property type="entry name" value="ANTITOXIN HICB"/>
    <property type="match status" value="1"/>
</dbReference>
<dbReference type="EMBL" id="PEXQ01000007">
    <property type="protein sequence ID" value="PIU16577.1"/>
    <property type="molecule type" value="Genomic_DNA"/>
</dbReference>
<dbReference type="InterPro" id="IPR031807">
    <property type="entry name" value="HicB-like"/>
</dbReference>
<dbReference type="SUPFAM" id="SSF143100">
    <property type="entry name" value="TTHA1013/TTHA0281-like"/>
    <property type="match status" value="1"/>
</dbReference>
<accession>A0A2M6XVA4</accession>
<dbReference type="InterPro" id="IPR051404">
    <property type="entry name" value="TA_system_antitoxin"/>
</dbReference>
<evidence type="ECO:0000259" key="1">
    <source>
        <dbReference type="Pfam" id="PF15919"/>
    </source>
</evidence>
<dbReference type="InterPro" id="IPR035069">
    <property type="entry name" value="TTHA1013/TTHA0281-like"/>
</dbReference>
<reference evidence="3" key="1">
    <citation type="submission" date="2017-09" db="EMBL/GenBank/DDBJ databases">
        <title>Depth-based differentiation of microbial function through sediment-hosted aquifers and enrichment of novel symbionts in the deep terrestrial subsurface.</title>
        <authorList>
            <person name="Probst A.J."/>
            <person name="Ladd B."/>
            <person name="Jarett J.K."/>
            <person name="Geller-Mcgrath D.E."/>
            <person name="Sieber C.M.K."/>
            <person name="Emerson J.B."/>
            <person name="Anantharaman K."/>
            <person name="Thomas B.C."/>
            <person name="Malmstrom R."/>
            <person name="Stieglmeier M."/>
            <person name="Klingl A."/>
            <person name="Woyke T."/>
            <person name="Ryan C.M."/>
            <person name="Banfield J.F."/>
        </authorList>
    </citation>
    <scope>NUCLEOTIDE SEQUENCE [LARGE SCALE GENOMIC DNA]</scope>
</reference>
<comment type="caution">
    <text evidence="2">The sequence shown here is derived from an EMBL/GenBank/DDBJ whole genome shotgun (WGS) entry which is preliminary data.</text>
</comment>
<protein>
    <submittedName>
        <fullName evidence="2">Type II toxin-antitoxin system HicB family antitoxin</fullName>
    </submittedName>
</protein>
<evidence type="ECO:0000313" key="3">
    <source>
        <dbReference type="Proteomes" id="UP000229784"/>
    </source>
</evidence>
<dbReference type="PANTHER" id="PTHR34504">
    <property type="entry name" value="ANTITOXIN HICB"/>
    <property type="match status" value="1"/>
</dbReference>
<dbReference type="AlphaFoldDB" id="A0A2M6XVA4"/>
<name>A0A2M6XVA4_9BACT</name>
<dbReference type="Gene3D" id="3.30.160.250">
    <property type="match status" value="1"/>
</dbReference>